<dbReference type="InterPro" id="IPR036291">
    <property type="entry name" value="NAD(P)-bd_dom_sf"/>
</dbReference>
<keyword evidence="4" id="KW-1185">Reference proteome</keyword>
<evidence type="ECO:0000313" key="4">
    <source>
        <dbReference type="Proteomes" id="UP000635142"/>
    </source>
</evidence>
<protein>
    <submittedName>
        <fullName evidence="3">SDR family oxidoreductase</fullName>
    </submittedName>
</protein>
<comment type="similarity">
    <text evidence="1">Belongs to the short-chain dehydrogenases/reductases (SDR) family.</text>
</comment>
<evidence type="ECO:0000313" key="3">
    <source>
        <dbReference type="EMBL" id="MBD3663807.1"/>
    </source>
</evidence>
<dbReference type="PRINTS" id="PR00080">
    <property type="entry name" value="SDRFAMILY"/>
</dbReference>
<evidence type="ECO:0000256" key="1">
    <source>
        <dbReference type="ARBA" id="ARBA00006484"/>
    </source>
</evidence>
<evidence type="ECO:0000256" key="2">
    <source>
        <dbReference type="ARBA" id="ARBA00023002"/>
    </source>
</evidence>
<dbReference type="Pfam" id="PF13561">
    <property type="entry name" value="adh_short_C2"/>
    <property type="match status" value="1"/>
</dbReference>
<sequence>MEFASEGAIVVATDINKTGLEDALSDDLGEGLKIETHRQDTTDASGWTTLVQDIVSRHGRLDVLFNNAGGGDFVVIDETTEQQLRSVIAVNLEGVFFGMQAAIRAMQENGGAIINNSSIAAMVGEPYLAAYAATKGGVRSSTKAAAVDCARRGWPIRINSIHAGYTETPLVGRALESLGDKAEEFVAAGVARIPMGRLAQPREIARAVLFLASDDASYMTGAELVVDGGYIAG</sequence>
<dbReference type="InterPro" id="IPR002347">
    <property type="entry name" value="SDR_fam"/>
</dbReference>
<dbReference type="GO" id="GO:0016491">
    <property type="term" value="F:oxidoreductase activity"/>
    <property type="evidence" value="ECO:0007669"/>
    <property type="project" value="UniProtKB-KW"/>
</dbReference>
<keyword evidence="2" id="KW-0560">Oxidoreductase</keyword>
<dbReference type="AlphaFoldDB" id="A0A927D5V4"/>
<dbReference type="PANTHER" id="PTHR24321:SF8">
    <property type="entry name" value="ESTRADIOL 17-BETA-DEHYDROGENASE 8-RELATED"/>
    <property type="match status" value="1"/>
</dbReference>
<dbReference type="SUPFAM" id="SSF51735">
    <property type="entry name" value="NAD(P)-binding Rossmann-fold domains"/>
    <property type="match status" value="1"/>
</dbReference>
<proteinExistence type="inferred from homology"/>
<organism evidence="3 4">
    <name type="scientific">Sulfitobacter aestuariivivens</name>
    <dbReference type="NCBI Taxonomy" id="2766981"/>
    <lineage>
        <taxon>Bacteria</taxon>
        <taxon>Pseudomonadati</taxon>
        <taxon>Pseudomonadota</taxon>
        <taxon>Alphaproteobacteria</taxon>
        <taxon>Rhodobacterales</taxon>
        <taxon>Roseobacteraceae</taxon>
        <taxon>Sulfitobacter</taxon>
    </lineage>
</organism>
<reference evidence="3" key="1">
    <citation type="submission" date="2020-08" db="EMBL/GenBank/DDBJ databases">
        <title>Sulfitobacter aestuariivivens sp. nov., isolated from a tidal flat.</title>
        <authorList>
            <person name="Park S."/>
            <person name="Yoon J.-H."/>
        </authorList>
    </citation>
    <scope>NUCLEOTIDE SEQUENCE</scope>
    <source>
        <strain evidence="3">TSTF-M16</strain>
    </source>
</reference>
<dbReference type="FunFam" id="3.40.50.720:FF:000084">
    <property type="entry name" value="Short-chain dehydrogenase reductase"/>
    <property type="match status" value="1"/>
</dbReference>
<dbReference type="EMBL" id="JACTAG010000001">
    <property type="protein sequence ID" value="MBD3663807.1"/>
    <property type="molecule type" value="Genomic_DNA"/>
</dbReference>
<accession>A0A927D5V4</accession>
<comment type="caution">
    <text evidence="3">The sequence shown here is derived from an EMBL/GenBank/DDBJ whole genome shotgun (WGS) entry which is preliminary data.</text>
</comment>
<dbReference type="Gene3D" id="3.40.50.720">
    <property type="entry name" value="NAD(P)-binding Rossmann-like Domain"/>
    <property type="match status" value="1"/>
</dbReference>
<dbReference type="Proteomes" id="UP000635142">
    <property type="component" value="Unassembled WGS sequence"/>
</dbReference>
<gene>
    <name evidence="3" type="ORF">H9Q16_07740</name>
</gene>
<name>A0A927D5V4_9RHOB</name>
<dbReference type="PRINTS" id="PR00081">
    <property type="entry name" value="GDHRDH"/>
</dbReference>
<dbReference type="PANTHER" id="PTHR24321">
    <property type="entry name" value="DEHYDROGENASES, SHORT CHAIN"/>
    <property type="match status" value="1"/>
</dbReference>